<feature type="domain" description="CFEM" evidence="18">
    <location>
        <begin position="5"/>
        <end position="117"/>
    </location>
</feature>
<dbReference type="EMBL" id="MU842823">
    <property type="protein sequence ID" value="KAK2033252.1"/>
    <property type="molecule type" value="Genomic_DNA"/>
</dbReference>
<keyword evidence="6" id="KW-0336">GPI-anchor</keyword>
<comment type="similarity">
    <text evidence="4">Belongs to the RBT5 family.</text>
</comment>
<evidence type="ECO:0000256" key="1">
    <source>
        <dbReference type="ARBA" id="ARBA00004141"/>
    </source>
</evidence>
<proteinExistence type="inferred from homology"/>
<protein>
    <submittedName>
        <fullName evidence="19">Integral membrane protein</fullName>
    </submittedName>
</protein>
<dbReference type="GO" id="GO:0098552">
    <property type="term" value="C:side of membrane"/>
    <property type="evidence" value="ECO:0007669"/>
    <property type="project" value="UniProtKB-KW"/>
</dbReference>
<feature type="compositionally biased region" description="Low complexity" evidence="15">
    <location>
        <begin position="388"/>
        <end position="399"/>
    </location>
</feature>
<evidence type="ECO:0000259" key="18">
    <source>
        <dbReference type="PROSITE" id="PS52012"/>
    </source>
</evidence>
<organism evidence="19 20">
    <name type="scientific">Colletotrichum zoysiae</name>
    <dbReference type="NCBI Taxonomy" id="1216348"/>
    <lineage>
        <taxon>Eukaryota</taxon>
        <taxon>Fungi</taxon>
        <taxon>Dikarya</taxon>
        <taxon>Ascomycota</taxon>
        <taxon>Pezizomycotina</taxon>
        <taxon>Sordariomycetes</taxon>
        <taxon>Hypocreomycetidae</taxon>
        <taxon>Glomerellales</taxon>
        <taxon>Glomerellaceae</taxon>
        <taxon>Colletotrichum</taxon>
        <taxon>Colletotrichum graminicola species complex</taxon>
    </lineage>
</organism>
<comment type="caution">
    <text evidence="19">The sequence shown here is derived from an EMBL/GenBank/DDBJ whole genome shotgun (WGS) entry which is preliminary data.</text>
</comment>
<dbReference type="Proteomes" id="UP001232148">
    <property type="component" value="Unassembled WGS sequence"/>
</dbReference>
<keyword evidence="6" id="KW-0325">Glycoprotein</keyword>
<feature type="transmembrane region" description="Helical" evidence="16">
    <location>
        <begin position="178"/>
        <end position="202"/>
    </location>
</feature>
<evidence type="ECO:0000256" key="17">
    <source>
        <dbReference type="SAM" id="SignalP"/>
    </source>
</evidence>
<feature type="transmembrane region" description="Helical" evidence="16">
    <location>
        <begin position="254"/>
        <end position="281"/>
    </location>
</feature>
<feature type="disulfide bond" evidence="14">
    <location>
        <begin position="57"/>
        <end position="90"/>
    </location>
</feature>
<evidence type="ECO:0000313" key="19">
    <source>
        <dbReference type="EMBL" id="KAK2033252.1"/>
    </source>
</evidence>
<evidence type="ECO:0000256" key="12">
    <source>
        <dbReference type="ARBA" id="ARBA00023288"/>
    </source>
</evidence>
<reference evidence="19" key="1">
    <citation type="submission" date="2021-06" db="EMBL/GenBank/DDBJ databases">
        <title>Comparative genomics, transcriptomics and evolutionary studies reveal genomic signatures of adaptation to plant cell wall in hemibiotrophic fungi.</title>
        <authorList>
            <consortium name="DOE Joint Genome Institute"/>
            <person name="Baroncelli R."/>
            <person name="Diaz J.F."/>
            <person name="Benocci T."/>
            <person name="Peng M."/>
            <person name="Battaglia E."/>
            <person name="Haridas S."/>
            <person name="Andreopoulos W."/>
            <person name="Labutti K."/>
            <person name="Pangilinan J."/>
            <person name="Floch G.L."/>
            <person name="Makela M.R."/>
            <person name="Henrissat B."/>
            <person name="Grigoriev I.V."/>
            <person name="Crouch J.A."/>
            <person name="De Vries R.P."/>
            <person name="Sukno S.A."/>
            <person name="Thon M.R."/>
        </authorList>
    </citation>
    <scope>NUCLEOTIDE SEQUENCE</scope>
    <source>
        <strain evidence="19">MAFF235873</strain>
    </source>
</reference>
<gene>
    <name evidence="19" type="ORF">LX32DRAFT_670567</name>
</gene>
<dbReference type="PROSITE" id="PS52012">
    <property type="entry name" value="CFEM"/>
    <property type="match status" value="1"/>
</dbReference>
<evidence type="ECO:0000256" key="9">
    <source>
        <dbReference type="ARBA" id="ARBA00022989"/>
    </source>
</evidence>
<feature type="signal peptide" evidence="17">
    <location>
        <begin position="1"/>
        <end position="15"/>
    </location>
</feature>
<dbReference type="GO" id="GO:0005576">
    <property type="term" value="C:extracellular region"/>
    <property type="evidence" value="ECO:0007669"/>
    <property type="project" value="UniProtKB-SubCell"/>
</dbReference>
<evidence type="ECO:0000256" key="14">
    <source>
        <dbReference type="PROSITE-ProRule" id="PRU01356"/>
    </source>
</evidence>
<comment type="subcellular location">
    <subcellularLocation>
        <location evidence="2">Membrane</location>
        <topology evidence="2">Lipid-anchor</topology>
        <topology evidence="2">GPI-anchor</topology>
    </subcellularLocation>
    <subcellularLocation>
        <location evidence="1">Membrane</location>
        <topology evidence="1">Multi-pass membrane protein</topology>
    </subcellularLocation>
    <subcellularLocation>
        <location evidence="3">Secreted</location>
    </subcellularLocation>
</comment>
<accession>A0AAD9M666</accession>
<name>A0AAD9M666_9PEZI</name>
<dbReference type="SMART" id="SM00747">
    <property type="entry name" value="CFEM"/>
    <property type="match status" value="1"/>
</dbReference>
<comment type="caution">
    <text evidence="14">Lacks conserved residue(s) required for the propagation of feature annotation.</text>
</comment>
<keyword evidence="8 17" id="KW-0732">Signal</keyword>
<evidence type="ECO:0000256" key="7">
    <source>
        <dbReference type="ARBA" id="ARBA00022692"/>
    </source>
</evidence>
<evidence type="ECO:0000256" key="10">
    <source>
        <dbReference type="ARBA" id="ARBA00023136"/>
    </source>
</evidence>
<feature type="region of interest" description="Disordered" evidence="15">
    <location>
        <begin position="368"/>
        <end position="459"/>
    </location>
</feature>
<evidence type="ECO:0000256" key="8">
    <source>
        <dbReference type="ARBA" id="ARBA00022729"/>
    </source>
</evidence>
<keyword evidence="7 16" id="KW-0812">Transmembrane</keyword>
<dbReference type="PANTHER" id="PTHR33048">
    <property type="entry name" value="PTH11-LIKE INTEGRAL MEMBRANE PROTEIN (AFU_ORTHOLOGUE AFUA_5G11245)"/>
    <property type="match status" value="1"/>
</dbReference>
<dbReference type="InterPro" id="IPR052337">
    <property type="entry name" value="SAT4-like"/>
</dbReference>
<keyword evidence="12" id="KW-0449">Lipoprotein</keyword>
<evidence type="ECO:0000256" key="16">
    <source>
        <dbReference type="SAM" id="Phobius"/>
    </source>
</evidence>
<keyword evidence="9 16" id="KW-1133">Transmembrane helix</keyword>
<dbReference type="Pfam" id="PF20684">
    <property type="entry name" value="Fung_rhodopsin"/>
    <property type="match status" value="1"/>
</dbReference>
<feature type="transmembrane region" description="Helical" evidence="16">
    <location>
        <begin position="293"/>
        <end position="311"/>
    </location>
</feature>
<evidence type="ECO:0000256" key="2">
    <source>
        <dbReference type="ARBA" id="ARBA00004589"/>
    </source>
</evidence>
<comment type="similarity">
    <text evidence="13">Belongs to the SAT4 family.</text>
</comment>
<feature type="compositionally biased region" description="Polar residues" evidence="15">
    <location>
        <begin position="400"/>
        <end position="418"/>
    </location>
</feature>
<evidence type="ECO:0000313" key="20">
    <source>
        <dbReference type="Proteomes" id="UP001232148"/>
    </source>
</evidence>
<evidence type="ECO:0000256" key="6">
    <source>
        <dbReference type="ARBA" id="ARBA00022622"/>
    </source>
</evidence>
<keyword evidence="20" id="KW-1185">Reference proteome</keyword>
<dbReference type="PANTHER" id="PTHR33048:SF47">
    <property type="entry name" value="INTEGRAL MEMBRANE PROTEIN-RELATED"/>
    <property type="match status" value="1"/>
</dbReference>
<keyword evidence="11 14" id="KW-1015">Disulfide bond</keyword>
<feature type="transmembrane region" description="Helical" evidence="16">
    <location>
        <begin position="137"/>
        <end position="158"/>
    </location>
</feature>
<evidence type="ECO:0000256" key="11">
    <source>
        <dbReference type="ARBA" id="ARBA00023157"/>
    </source>
</evidence>
<dbReference type="InterPro" id="IPR008427">
    <property type="entry name" value="Extracellular_membr_CFEM_dom"/>
</dbReference>
<dbReference type="AlphaFoldDB" id="A0AAD9M666"/>
<feature type="transmembrane region" description="Helical" evidence="16">
    <location>
        <begin position="331"/>
        <end position="354"/>
    </location>
</feature>
<dbReference type="InterPro" id="IPR049326">
    <property type="entry name" value="Rhodopsin_dom_fungi"/>
</dbReference>
<evidence type="ECO:0000256" key="3">
    <source>
        <dbReference type="ARBA" id="ARBA00004613"/>
    </source>
</evidence>
<dbReference type="Pfam" id="PF05730">
    <property type="entry name" value="CFEM"/>
    <property type="match status" value="1"/>
</dbReference>
<evidence type="ECO:0000256" key="4">
    <source>
        <dbReference type="ARBA" id="ARBA00010031"/>
    </source>
</evidence>
<evidence type="ECO:0000256" key="5">
    <source>
        <dbReference type="ARBA" id="ARBA00022525"/>
    </source>
</evidence>
<keyword evidence="10 16" id="KW-0472">Membrane</keyword>
<keyword evidence="5" id="KW-0964">Secreted</keyword>
<feature type="transmembrane region" description="Helical" evidence="16">
    <location>
        <begin position="104"/>
        <end position="125"/>
    </location>
</feature>
<sequence>MQAGILLLIAATVRAAANTDSNSTLLLSTAPSCALPCFADGYDYGKCTIAGLPDCVCTNIPLQARVSECVQQGCGFPDQVATVHLTQNLCRDYPKQGRRRYHKLLSIGLPSLTAAIVILRCVARIQVAKRLWWDDGTALLALGFIIVMSGLGLVNSSLGYGYHYWDIEPNNGKTILKIFYVLQMLYIFVQAFAKASIACFYFRIFIDKRFQLAIKCFLVLLVIQGLIFMMLLVFQCRPIQSNWDHYIKGQCFNVTAIVYGGAACSILEDFFLIILPIPELVKLKLSRKKRRALVFMFALGSFACVASIVRLQYLLSFADSFDSTYDNVMTVIWSALELNFAVICGSLPSVWPLFRKLPVMFTAAQPATTNDQTNRQSRERSVTSRTKSSASHENSAQSSPGKLSSKTALPSRFGSPSSAYDEHPHVARVKGIDSGSREEFDLGDLEMGRKNYVAQSVSS</sequence>
<evidence type="ECO:0000256" key="15">
    <source>
        <dbReference type="SAM" id="MobiDB-lite"/>
    </source>
</evidence>
<evidence type="ECO:0000256" key="13">
    <source>
        <dbReference type="ARBA" id="ARBA00038359"/>
    </source>
</evidence>
<feature type="chain" id="PRO_5042013817" evidence="17">
    <location>
        <begin position="16"/>
        <end position="459"/>
    </location>
</feature>
<feature type="transmembrane region" description="Helical" evidence="16">
    <location>
        <begin position="214"/>
        <end position="234"/>
    </location>
</feature>